<gene>
    <name evidence="3" type="ORF">QR46_2883</name>
</gene>
<dbReference type="PROSITE" id="PS50088">
    <property type="entry name" value="ANK_REPEAT"/>
    <property type="match status" value="3"/>
</dbReference>
<evidence type="ECO:0000313" key="4">
    <source>
        <dbReference type="Proteomes" id="UP000070089"/>
    </source>
</evidence>
<dbReference type="SUPFAM" id="SSF56112">
    <property type="entry name" value="Protein kinase-like (PK-like)"/>
    <property type="match status" value="1"/>
</dbReference>
<keyword evidence="1" id="KW-0040">ANK repeat</keyword>
<dbReference type="SMART" id="SM00220">
    <property type="entry name" value="S_TKc"/>
    <property type="match status" value="1"/>
</dbReference>
<feature type="repeat" description="ANK" evidence="1">
    <location>
        <begin position="535"/>
        <end position="567"/>
    </location>
</feature>
<dbReference type="OrthoDB" id="426293at2759"/>
<dbReference type="GO" id="GO:0005524">
    <property type="term" value="F:ATP binding"/>
    <property type="evidence" value="ECO:0007669"/>
    <property type="project" value="InterPro"/>
</dbReference>
<dbReference type="Pfam" id="PF00023">
    <property type="entry name" value="Ank"/>
    <property type="match status" value="3"/>
</dbReference>
<dbReference type="InterPro" id="IPR002110">
    <property type="entry name" value="Ankyrin_rpt"/>
</dbReference>
<dbReference type="AlphaFoldDB" id="A0A132NSX3"/>
<dbReference type="SMART" id="SM00248">
    <property type="entry name" value="ANK"/>
    <property type="match status" value="15"/>
</dbReference>
<keyword evidence="3" id="KW-0418">Kinase</keyword>
<dbReference type="EMBL" id="JXTI01000082">
    <property type="protein sequence ID" value="KWX13138.1"/>
    <property type="molecule type" value="Genomic_DNA"/>
</dbReference>
<feature type="repeat" description="ANK" evidence="1">
    <location>
        <begin position="597"/>
        <end position="629"/>
    </location>
</feature>
<evidence type="ECO:0000313" key="3">
    <source>
        <dbReference type="EMBL" id="KWX13138.1"/>
    </source>
</evidence>
<proteinExistence type="predicted"/>
<dbReference type="Gene3D" id="1.25.40.20">
    <property type="entry name" value="Ankyrin repeat-containing domain"/>
    <property type="match status" value="4"/>
</dbReference>
<dbReference type="Pfam" id="PF00069">
    <property type="entry name" value="Pkinase"/>
    <property type="match status" value="1"/>
</dbReference>
<comment type="caution">
    <text evidence="3">The sequence shown here is derived from an EMBL/GenBank/DDBJ whole genome shotgun (WGS) entry which is preliminary data.</text>
</comment>
<dbReference type="SUPFAM" id="SSF48403">
    <property type="entry name" value="Ankyrin repeat"/>
    <property type="match status" value="2"/>
</dbReference>
<dbReference type="PANTHER" id="PTHR24120">
    <property type="entry name" value="GH07239P"/>
    <property type="match status" value="1"/>
</dbReference>
<name>A0A132NSX3_GIAIN</name>
<dbReference type="PROSITE" id="PS50011">
    <property type="entry name" value="PROTEIN_KINASE_DOM"/>
    <property type="match status" value="1"/>
</dbReference>
<dbReference type="Pfam" id="PF12796">
    <property type="entry name" value="Ank_2"/>
    <property type="match status" value="5"/>
</dbReference>
<feature type="repeat" description="ANK" evidence="1">
    <location>
        <begin position="1089"/>
        <end position="1114"/>
    </location>
</feature>
<sequence length="1182" mass="130317">MCDNRVDTAPRQALLNGNTQQREEVDLISMGMAKKKGLGLMTTILRIPLQQYSSDMQIRILRTMRGCLNISSPFLASYIDVTHSTRKAQLAVETEYFGRGSLRKKINSCFKLGLLLSETEIWNIIANIAAGLAYLHNPLPLPGKKAGIILHLGLSPDSVMLYSEIEYKLTAYGIRQLLLQPIPPTKYSQVLGAETERARWYMAPELRCALSRYGGLCQLSTKCDIWSLGLLLLDLLSLVFYKRGASDLPAELTKNDSVASVILALGTDEQPIKIKMDDLSEEHDDSTDDEDAKKISTTSLPVSIDYHELGHRPQSLLKKIFDEGTDMPYSEELLILIKQCIAENPSERPSATTICKHPRVQEAFLRLEAKRVKTHNSLIQALRLNDAAAVRTSIRGFDINPSEILGTILNPFYASCLTLLSERILLKNLLVTLPSRPGTPIYAYTDLMRAAECGDIPVVIESISRDFGYIYMGFASGTALMMAAKEGNTECIKLLLAEAGIVTSTGETALMYAAQNGCLAAVQLLLCEARKQTHYGETALMYAVQNGFVHIVSLLAAREARLQCNDGLTALMLAAKLGRGRCVAILMHYEARMRSSSGETALELALKYGHGHCADLLLDYEADLTCSNGISPLRFAVSNGVIKVVPRLLYLCRSMESPYFINMISALVSGESADRYASILITNNQLIEKSLIPNADELEMRRIHQNNYISAFCWALNMMRPDCAWKVPILADLTIPHVSTSEQLWFSVLMPYMDKMGVSCQLIEALLNYSIMKKDHELVWFLTQYIADHTDSVIVSSWKRHGDRVNSKTKLMESAEIGDISGVLANMDQLGYVYKNNTALLLAAKNHHFECIKLLLCEQGITGPDCVTALMVTACQGNVEPLKLLLTEASRCDEDGTSALMLAAEMGHDECVQLLARRSQIYQDRTGRTALIRAAEACSLGAVSLLRKEVGIGAMTELMVSAVLGEVDNLKKHMGEAGLQTCCGWTALMFSAKAGHAKCVELLLQEANICNEDGRTAMFMAAEQGRRDCLELLFDKEGNHRGPNGWTVLMAAAYGGHTECVEVILYLDALKGSKESTSFQSCIGVKAYDGRTALMLAASQGHTQCVKLLLEKEARQIDILGECALFKAVRWGHPDCVALLASYERQVKDKNDQTALDLAATILNRDAENSALQSCIDILSKE</sequence>
<dbReference type="PANTHER" id="PTHR24120:SF4">
    <property type="entry name" value="GH07239P"/>
    <property type="match status" value="1"/>
</dbReference>
<keyword evidence="3" id="KW-0808">Transferase</keyword>
<dbReference type="PROSITE" id="PS50297">
    <property type="entry name" value="ANK_REP_REGION"/>
    <property type="match status" value="1"/>
</dbReference>
<protein>
    <submittedName>
        <fullName evidence="3">NEK-like kinase protein</fullName>
    </submittedName>
</protein>
<dbReference type="InterPro" id="IPR000719">
    <property type="entry name" value="Prot_kinase_dom"/>
</dbReference>
<dbReference type="GO" id="GO:0004672">
    <property type="term" value="F:protein kinase activity"/>
    <property type="evidence" value="ECO:0007669"/>
    <property type="project" value="InterPro"/>
</dbReference>
<accession>A0A132NSX3</accession>
<reference evidence="3 4" key="1">
    <citation type="journal article" date="2015" name="Mol. Biochem. Parasitol.">
        <title>Identification of polymorphic genes for use in assemblage B genotyping assays through comparative genomics of multiple assemblage B Giardia duodenalis isolates.</title>
        <authorList>
            <person name="Wielinga C."/>
            <person name="Thompson R.C."/>
            <person name="Monis P."/>
            <person name="Ryan U."/>
        </authorList>
    </citation>
    <scope>NUCLEOTIDE SEQUENCE [LARGE SCALE GENOMIC DNA]</scope>
    <source>
        <strain evidence="3 4">BAH15c1</strain>
    </source>
</reference>
<dbReference type="Gene3D" id="1.10.510.10">
    <property type="entry name" value="Transferase(Phosphotransferase) domain 1"/>
    <property type="match status" value="1"/>
</dbReference>
<evidence type="ECO:0000259" key="2">
    <source>
        <dbReference type="PROSITE" id="PS50011"/>
    </source>
</evidence>
<dbReference type="Proteomes" id="UP000070089">
    <property type="component" value="Unassembled WGS sequence"/>
</dbReference>
<dbReference type="InterPro" id="IPR011009">
    <property type="entry name" value="Kinase-like_dom_sf"/>
</dbReference>
<organism evidence="3 4">
    <name type="scientific">Giardia duodenalis assemblage B</name>
    <dbReference type="NCBI Taxonomy" id="1394984"/>
    <lineage>
        <taxon>Eukaryota</taxon>
        <taxon>Metamonada</taxon>
        <taxon>Diplomonadida</taxon>
        <taxon>Hexamitidae</taxon>
        <taxon>Giardiinae</taxon>
        <taxon>Giardia</taxon>
    </lineage>
</organism>
<dbReference type="InterPro" id="IPR036770">
    <property type="entry name" value="Ankyrin_rpt-contain_sf"/>
</dbReference>
<feature type="domain" description="Protein kinase" evidence="2">
    <location>
        <begin position="1"/>
        <end position="360"/>
    </location>
</feature>
<dbReference type="VEuPathDB" id="GiardiaDB:QR46_2883"/>
<evidence type="ECO:0000256" key="1">
    <source>
        <dbReference type="PROSITE-ProRule" id="PRU00023"/>
    </source>
</evidence>